<proteinExistence type="inferred from homology"/>
<dbReference type="InterPro" id="IPR050153">
    <property type="entry name" value="Metal_Ion_Import_ABC"/>
</dbReference>
<dbReference type="Pfam" id="PF00005">
    <property type="entry name" value="ABC_tran"/>
    <property type="match status" value="1"/>
</dbReference>
<dbReference type="InterPro" id="IPR003593">
    <property type="entry name" value="AAA+_ATPase"/>
</dbReference>
<dbReference type="EMBL" id="MFIZ01000024">
    <property type="protein sequence ID" value="OGG11562.1"/>
    <property type="molecule type" value="Genomic_DNA"/>
</dbReference>
<evidence type="ECO:0000313" key="6">
    <source>
        <dbReference type="EMBL" id="OGG11562.1"/>
    </source>
</evidence>
<dbReference type="PANTHER" id="PTHR42734:SF17">
    <property type="entry name" value="METAL TRANSPORT SYSTEM ATP-BINDING PROTEIN TM_0124-RELATED"/>
    <property type="match status" value="1"/>
</dbReference>
<name>A0A1F5ZHH3_9BACT</name>
<dbReference type="SUPFAM" id="SSF52540">
    <property type="entry name" value="P-loop containing nucleoside triphosphate hydrolases"/>
    <property type="match status" value="1"/>
</dbReference>
<dbReference type="PROSITE" id="PS50893">
    <property type="entry name" value="ABC_TRANSPORTER_2"/>
    <property type="match status" value="1"/>
</dbReference>
<dbReference type="GO" id="GO:0016887">
    <property type="term" value="F:ATP hydrolysis activity"/>
    <property type="evidence" value="ECO:0007669"/>
    <property type="project" value="InterPro"/>
</dbReference>
<comment type="caution">
    <text evidence="6">The sequence shown here is derived from an EMBL/GenBank/DDBJ whole genome shotgun (WGS) entry which is preliminary data.</text>
</comment>
<keyword evidence="3" id="KW-0547">Nucleotide-binding</keyword>
<dbReference type="InterPro" id="IPR017871">
    <property type="entry name" value="ABC_transporter-like_CS"/>
</dbReference>
<keyword evidence="2" id="KW-0813">Transport</keyword>
<keyword evidence="4 6" id="KW-0067">ATP-binding</keyword>
<evidence type="ECO:0000256" key="1">
    <source>
        <dbReference type="ARBA" id="ARBA00005417"/>
    </source>
</evidence>
<evidence type="ECO:0000259" key="5">
    <source>
        <dbReference type="PROSITE" id="PS50893"/>
    </source>
</evidence>
<dbReference type="Gene3D" id="3.40.50.300">
    <property type="entry name" value="P-loop containing nucleotide triphosphate hydrolases"/>
    <property type="match status" value="1"/>
</dbReference>
<feature type="domain" description="ABC transporter" evidence="5">
    <location>
        <begin position="9"/>
        <end position="245"/>
    </location>
</feature>
<dbReference type="InterPro" id="IPR027417">
    <property type="entry name" value="P-loop_NTPase"/>
</dbReference>
<dbReference type="FunFam" id="3.40.50.300:FF:000134">
    <property type="entry name" value="Iron-enterobactin ABC transporter ATP-binding protein"/>
    <property type="match status" value="1"/>
</dbReference>
<dbReference type="STRING" id="1798370.A2Z00_04995"/>
<dbReference type="Proteomes" id="UP000177268">
    <property type="component" value="Unassembled WGS sequence"/>
</dbReference>
<dbReference type="SMART" id="SM00382">
    <property type="entry name" value="AAA"/>
    <property type="match status" value="1"/>
</dbReference>
<comment type="similarity">
    <text evidence="1">Belongs to the ABC transporter superfamily.</text>
</comment>
<reference evidence="6 7" key="1">
    <citation type="journal article" date="2016" name="Nat. Commun.">
        <title>Thousands of microbial genomes shed light on interconnected biogeochemical processes in an aquifer system.</title>
        <authorList>
            <person name="Anantharaman K."/>
            <person name="Brown C.T."/>
            <person name="Hug L.A."/>
            <person name="Sharon I."/>
            <person name="Castelle C.J."/>
            <person name="Probst A.J."/>
            <person name="Thomas B.C."/>
            <person name="Singh A."/>
            <person name="Wilkins M.J."/>
            <person name="Karaoz U."/>
            <person name="Brodie E.L."/>
            <person name="Williams K.H."/>
            <person name="Hubbard S.S."/>
            <person name="Banfield J.F."/>
        </authorList>
    </citation>
    <scope>NUCLEOTIDE SEQUENCE [LARGE SCALE GENOMIC DNA]</scope>
</reference>
<protein>
    <submittedName>
        <fullName evidence="6">Zinc ABC transporter ATP-binding protein</fullName>
    </submittedName>
</protein>
<dbReference type="GO" id="GO:0005524">
    <property type="term" value="F:ATP binding"/>
    <property type="evidence" value="ECO:0007669"/>
    <property type="project" value="UniProtKB-KW"/>
</dbReference>
<gene>
    <name evidence="6" type="ORF">A2Z00_04995</name>
</gene>
<sequence>MNNHTVNIIEVSNLSFAYTNQLILKNINVVVHKGDYLGIIGPNGGGKTTFIRAILGLITPQHGSIRLFGQDIHQFKGWAKIGYVPQKLMNFDTRFPVTAQEVVAMGRFASKGLLRRLDAKDKQKVTDALEQTGMTANRNRLIGDLSSGQQQRIFIARALAAEPEIIVLDEPTVGVDVEAQEQFYTLLRKLNQQLELTLIVVSHDIDAIAQEVTEIACINQSLVYHGFPDEFTAGNYLAKLYGHDVKFIVHGH</sequence>
<dbReference type="PANTHER" id="PTHR42734">
    <property type="entry name" value="METAL TRANSPORT SYSTEM ATP-BINDING PROTEIN TM_0124-RELATED"/>
    <property type="match status" value="1"/>
</dbReference>
<evidence type="ECO:0000256" key="2">
    <source>
        <dbReference type="ARBA" id="ARBA00022448"/>
    </source>
</evidence>
<accession>A0A1F5ZHH3</accession>
<dbReference type="InterPro" id="IPR003439">
    <property type="entry name" value="ABC_transporter-like_ATP-bd"/>
</dbReference>
<dbReference type="AlphaFoldDB" id="A0A1F5ZHH3"/>
<dbReference type="PROSITE" id="PS00211">
    <property type="entry name" value="ABC_TRANSPORTER_1"/>
    <property type="match status" value="1"/>
</dbReference>
<evidence type="ECO:0000313" key="7">
    <source>
        <dbReference type="Proteomes" id="UP000177268"/>
    </source>
</evidence>
<dbReference type="CDD" id="cd03235">
    <property type="entry name" value="ABC_Metallic_Cations"/>
    <property type="match status" value="1"/>
</dbReference>
<organism evidence="6 7">
    <name type="scientific">Candidatus Gottesmanbacteria bacterium RBG_13_45_10</name>
    <dbReference type="NCBI Taxonomy" id="1798370"/>
    <lineage>
        <taxon>Bacteria</taxon>
        <taxon>Candidatus Gottesmaniibacteriota</taxon>
    </lineage>
</organism>
<evidence type="ECO:0000256" key="4">
    <source>
        <dbReference type="ARBA" id="ARBA00022840"/>
    </source>
</evidence>
<evidence type="ECO:0000256" key="3">
    <source>
        <dbReference type="ARBA" id="ARBA00022741"/>
    </source>
</evidence>